<accession>A0A8J8PGB2</accession>
<name>A0A8J8PGB2_9ARCH</name>
<dbReference type="PANTHER" id="PTHR39323">
    <property type="entry name" value="BLR1149 PROTEIN"/>
    <property type="match status" value="1"/>
</dbReference>
<dbReference type="CDD" id="cd07391">
    <property type="entry name" value="MPP_PF1019"/>
    <property type="match status" value="1"/>
</dbReference>
<dbReference type="SUPFAM" id="SSF56300">
    <property type="entry name" value="Metallo-dependent phosphatases"/>
    <property type="match status" value="1"/>
</dbReference>
<gene>
    <name evidence="2" type="ORF">A3207_03415</name>
</gene>
<organism evidence="2 3">
    <name type="scientific">Candidatus Methanomassiliicoccus intestinalis</name>
    <dbReference type="NCBI Taxonomy" id="1406512"/>
    <lineage>
        <taxon>Archaea</taxon>
        <taxon>Methanobacteriati</taxon>
        <taxon>Thermoplasmatota</taxon>
        <taxon>Thermoplasmata</taxon>
        <taxon>Methanomassiliicoccales</taxon>
        <taxon>Methanomassiliicoccaceae</taxon>
        <taxon>Methanomassiliicoccus</taxon>
    </lineage>
</organism>
<dbReference type="GeneID" id="41323951"/>
<dbReference type="GO" id="GO:0016787">
    <property type="term" value="F:hydrolase activity"/>
    <property type="evidence" value="ECO:0007669"/>
    <property type="project" value="InterPro"/>
</dbReference>
<reference evidence="2" key="1">
    <citation type="submission" date="2016-03" db="EMBL/GenBank/DDBJ databases">
        <authorList>
            <person name="Borrel G."/>
            <person name="Mccann A."/>
            <person name="O'Toole P.W."/>
        </authorList>
    </citation>
    <scope>NUCLEOTIDE SEQUENCE</scope>
    <source>
        <strain evidence="2">183</strain>
    </source>
</reference>
<protein>
    <recommendedName>
        <fullName evidence="1">Calcineurin-like phosphoesterase domain-containing protein</fullName>
    </recommendedName>
</protein>
<dbReference type="AlphaFoldDB" id="A0A8J8PGB2"/>
<dbReference type="NCBIfam" id="TIGR00024">
    <property type="entry name" value="SbcD_rel_arch"/>
    <property type="match status" value="1"/>
</dbReference>
<dbReference type="InterPro" id="IPR004376">
    <property type="entry name" value="Pesterase_MJ0037"/>
</dbReference>
<dbReference type="PANTHER" id="PTHR39323:SF1">
    <property type="entry name" value="BLR1149 PROTEIN"/>
    <property type="match status" value="1"/>
</dbReference>
<dbReference type="EMBL" id="LVVT01000014">
    <property type="protein sequence ID" value="TQS83002.1"/>
    <property type="molecule type" value="Genomic_DNA"/>
</dbReference>
<dbReference type="OMA" id="GNHDTML"/>
<evidence type="ECO:0000259" key="1">
    <source>
        <dbReference type="Pfam" id="PF00149"/>
    </source>
</evidence>
<comment type="caution">
    <text evidence="2">The sequence shown here is derived from an EMBL/GenBank/DDBJ whole genome shotgun (WGS) entry which is preliminary data.</text>
</comment>
<feature type="domain" description="Calcineurin-like phosphoesterase" evidence="1">
    <location>
        <begin position="27"/>
        <end position="154"/>
    </location>
</feature>
<evidence type="ECO:0000313" key="3">
    <source>
        <dbReference type="Proteomes" id="UP000752814"/>
    </source>
</evidence>
<dbReference type="Proteomes" id="UP000752814">
    <property type="component" value="Unassembled WGS sequence"/>
</dbReference>
<evidence type="ECO:0000313" key="2">
    <source>
        <dbReference type="EMBL" id="TQS83002.1"/>
    </source>
</evidence>
<dbReference type="Gene3D" id="3.60.21.10">
    <property type="match status" value="1"/>
</dbReference>
<dbReference type="InterPro" id="IPR024173">
    <property type="entry name" value="Pesterase_MJ0037-like"/>
</dbReference>
<dbReference type="InterPro" id="IPR029052">
    <property type="entry name" value="Metallo-depent_PP-like"/>
</dbReference>
<dbReference type="InterPro" id="IPR004843">
    <property type="entry name" value="Calcineurin-like_PHP"/>
</dbReference>
<dbReference type="Pfam" id="PF00149">
    <property type="entry name" value="Metallophos"/>
    <property type="match status" value="1"/>
</dbReference>
<dbReference type="RefSeq" id="WP_020449410.1">
    <property type="nucleotide sequence ID" value="NZ_CAYAXV010000005.1"/>
</dbReference>
<sequence length="241" mass="26891">MDKVELFDDIYAVPENCVYIPREKCIIAADFHIGYESALEQDGIHIPRFQTQTVQDALLNLLDKYSPEKFIILGDLKHDFSRNADQEKKDISAILRILTKNTEVVLIKGNHDNYLENISSRFSLPVYEEYEINGVTLVHGHKNILSRPVIIGHEHPSIRLTDGVGAFLKLPCFMHLRSEGIVVLPAFSPLSAGTDVTRASSNSYLSPILKSANVREAELIACSDIGLIPLGKLSSLDDLLH</sequence>
<proteinExistence type="predicted"/>
<dbReference type="PIRSF" id="PIRSF000887">
    <property type="entry name" value="Pesterase_MJ0037"/>
    <property type="match status" value="1"/>
</dbReference>